<evidence type="ECO:0000313" key="10">
    <source>
        <dbReference type="EMBL" id="VAW36467.1"/>
    </source>
</evidence>
<sequence length="330" mass="34437">MGSVLQYITFFPVIATGAYVLDMLLGDPVRLTHPVQVMGHLISLLESALLRANARASTQRLMGAVLVIITIAVVGGVSAGVLLLCWKFSKLLFIVVSLYMAWTSLSVKSLGDAARSIGASLAQGDGAGARRQLSGIVGRDTASLDNEGVVRATVESVSESTADGIVAPLFYLALGGPVLAMVYKAVNTMDSMIGYRNDRYRYFGTAAARLDDVMGYLPARITAALMIASAFILRFDYRGAAATLLSDGRNHPSPNSGLSQAAVAGALGLRLAGPMSYGGVVHDKPYIGGGSAPATLASLGDALKIMHLTGIFTLALALAFQVVFILVVIA</sequence>
<comment type="similarity">
    <text evidence="3">Belongs to the CobD/CbiB family.</text>
</comment>
<dbReference type="InterPro" id="IPR004485">
    <property type="entry name" value="Cobalamin_biosynth_CobD/CbiB"/>
</dbReference>
<dbReference type="NCBIfam" id="TIGR00380">
    <property type="entry name" value="cobal_cbiB"/>
    <property type="match status" value="1"/>
</dbReference>
<protein>
    <submittedName>
        <fullName evidence="10">Adenosylcobinamide-phosphate synthase</fullName>
        <ecNumber evidence="10">6.3.1.10</ecNumber>
    </submittedName>
</protein>
<feature type="transmembrane region" description="Helical" evidence="9">
    <location>
        <begin position="60"/>
        <end position="84"/>
    </location>
</feature>
<keyword evidence="6 9" id="KW-0812">Transmembrane</keyword>
<dbReference type="GO" id="GO:0009236">
    <property type="term" value="P:cobalamin biosynthetic process"/>
    <property type="evidence" value="ECO:0007669"/>
    <property type="project" value="UniProtKB-UniPathway"/>
</dbReference>
<evidence type="ECO:0000256" key="7">
    <source>
        <dbReference type="ARBA" id="ARBA00022989"/>
    </source>
</evidence>
<feature type="transmembrane region" description="Helical" evidence="9">
    <location>
        <begin position="165"/>
        <end position="186"/>
    </location>
</feature>
<feature type="transmembrane region" description="Helical" evidence="9">
    <location>
        <begin position="217"/>
        <end position="235"/>
    </location>
</feature>
<keyword evidence="7 9" id="KW-1133">Transmembrane helix</keyword>
<keyword evidence="10" id="KW-0436">Ligase</keyword>
<dbReference type="PANTHER" id="PTHR34308:SF1">
    <property type="entry name" value="COBALAMIN BIOSYNTHESIS PROTEIN CBIB"/>
    <property type="match status" value="1"/>
</dbReference>
<dbReference type="PANTHER" id="PTHR34308">
    <property type="entry name" value="COBALAMIN BIOSYNTHESIS PROTEIN CBIB"/>
    <property type="match status" value="1"/>
</dbReference>
<evidence type="ECO:0000256" key="3">
    <source>
        <dbReference type="ARBA" id="ARBA00006263"/>
    </source>
</evidence>
<dbReference type="HAMAP" id="MF_00024">
    <property type="entry name" value="CobD_CbiB"/>
    <property type="match status" value="1"/>
</dbReference>
<dbReference type="EMBL" id="UOEZ01000041">
    <property type="protein sequence ID" value="VAW36467.1"/>
    <property type="molecule type" value="Genomic_DNA"/>
</dbReference>
<evidence type="ECO:0000256" key="5">
    <source>
        <dbReference type="ARBA" id="ARBA00022573"/>
    </source>
</evidence>
<evidence type="ECO:0000256" key="9">
    <source>
        <dbReference type="SAM" id="Phobius"/>
    </source>
</evidence>
<reference evidence="10" key="1">
    <citation type="submission" date="2018-06" db="EMBL/GenBank/DDBJ databases">
        <authorList>
            <person name="Zhirakovskaya E."/>
        </authorList>
    </citation>
    <scope>NUCLEOTIDE SEQUENCE</scope>
</reference>
<accession>A0A3B0VDV8</accession>
<dbReference type="Pfam" id="PF03186">
    <property type="entry name" value="CobD_Cbib"/>
    <property type="match status" value="1"/>
</dbReference>
<evidence type="ECO:0000256" key="4">
    <source>
        <dbReference type="ARBA" id="ARBA00022475"/>
    </source>
</evidence>
<keyword evidence="8 9" id="KW-0472">Membrane</keyword>
<evidence type="ECO:0000256" key="2">
    <source>
        <dbReference type="ARBA" id="ARBA00004953"/>
    </source>
</evidence>
<evidence type="ECO:0000256" key="1">
    <source>
        <dbReference type="ARBA" id="ARBA00004651"/>
    </source>
</evidence>
<evidence type="ECO:0000256" key="6">
    <source>
        <dbReference type="ARBA" id="ARBA00022692"/>
    </source>
</evidence>
<keyword evidence="4" id="KW-1003">Cell membrane</keyword>
<dbReference type="AlphaFoldDB" id="A0A3B0VDV8"/>
<dbReference type="GO" id="GO:0043757">
    <property type="term" value="F:adenosylcobinamide-phosphate synthase activity"/>
    <property type="evidence" value="ECO:0007669"/>
    <property type="project" value="UniProtKB-EC"/>
</dbReference>
<dbReference type="UniPathway" id="UPA00148"/>
<comment type="subcellular location">
    <subcellularLocation>
        <location evidence="1">Cell membrane</location>
        <topology evidence="1">Multi-pass membrane protein</topology>
    </subcellularLocation>
</comment>
<dbReference type="GO" id="GO:0048472">
    <property type="term" value="F:threonine-phosphate decarboxylase activity"/>
    <property type="evidence" value="ECO:0007669"/>
    <property type="project" value="InterPro"/>
</dbReference>
<dbReference type="GO" id="GO:0005886">
    <property type="term" value="C:plasma membrane"/>
    <property type="evidence" value="ECO:0007669"/>
    <property type="project" value="UniProtKB-SubCell"/>
</dbReference>
<organism evidence="10">
    <name type="scientific">hydrothermal vent metagenome</name>
    <dbReference type="NCBI Taxonomy" id="652676"/>
    <lineage>
        <taxon>unclassified sequences</taxon>
        <taxon>metagenomes</taxon>
        <taxon>ecological metagenomes</taxon>
    </lineage>
</organism>
<feature type="transmembrane region" description="Helical" evidence="9">
    <location>
        <begin position="6"/>
        <end position="25"/>
    </location>
</feature>
<name>A0A3B0VDV8_9ZZZZ</name>
<feature type="transmembrane region" description="Helical" evidence="9">
    <location>
        <begin position="305"/>
        <end position="329"/>
    </location>
</feature>
<gene>
    <name evidence="10" type="ORF">MNBD_DELTA02-232</name>
</gene>
<keyword evidence="5" id="KW-0169">Cobalamin biosynthesis</keyword>
<dbReference type="EC" id="6.3.1.10" evidence="10"/>
<comment type="pathway">
    <text evidence="2">Cofactor biosynthesis; adenosylcobalamin biosynthesis.</text>
</comment>
<proteinExistence type="inferred from homology"/>
<evidence type="ECO:0000256" key="8">
    <source>
        <dbReference type="ARBA" id="ARBA00023136"/>
    </source>
</evidence>